<evidence type="ECO:0000313" key="3">
    <source>
        <dbReference type="Proteomes" id="UP001229651"/>
    </source>
</evidence>
<evidence type="ECO:0000313" key="2">
    <source>
        <dbReference type="EMBL" id="MDQ0378604.1"/>
    </source>
</evidence>
<evidence type="ECO:0000256" key="1">
    <source>
        <dbReference type="SAM" id="Phobius"/>
    </source>
</evidence>
<gene>
    <name evidence="2" type="ORF">FB470_002598</name>
</gene>
<keyword evidence="1" id="KW-1133">Transmembrane helix</keyword>
<protein>
    <submittedName>
        <fullName evidence="2">Uncharacterized protein</fullName>
    </submittedName>
</protein>
<organism evidence="2 3">
    <name type="scientific">Amycolatopsis thermophila</name>
    <dbReference type="NCBI Taxonomy" id="206084"/>
    <lineage>
        <taxon>Bacteria</taxon>
        <taxon>Bacillati</taxon>
        <taxon>Actinomycetota</taxon>
        <taxon>Actinomycetes</taxon>
        <taxon>Pseudonocardiales</taxon>
        <taxon>Pseudonocardiaceae</taxon>
        <taxon>Amycolatopsis</taxon>
    </lineage>
</organism>
<dbReference type="Proteomes" id="UP001229651">
    <property type="component" value="Unassembled WGS sequence"/>
</dbReference>
<feature type="transmembrane region" description="Helical" evidence="1">
    <location>
        <begin position="18"/>
        <end position="36"/>
    </location>
</feature>
<keyword evidence="1" id="KW-0812">Transmembrane</keyword>
<dbReference type="RefSeq" id="WP_306991439.1">
    <property type="nucleotide sequence ID" value="NZ_JAUSUT010000001.1"/>
</dbReference>
<accession>A0ABU0ETG9</accession>
<sequence length="69" mass="6925">MGKKSNMVPLPTSGGGTILPKLIGVLVTVAALAVVIKHPSDAATWAKTLASAAGRVIDGVATFIRQVAS</sequence>
<proteinExistence type="predicted"/>
<keyword evidence="3" id="KW-1185">Reference proteome</keyword>
<reference evidence="2 3" key="1">
    <citation type="submission" date="2023-07" db="EMBL/GenBank/DDBJ databases">
        <title>Sequencing the genomes of 1000 actinobacteria strains.</title>
        <authorList>
            <person name="Klenk H.-P."/>
        </authorList>
    </citation>
    <scope>NUCLEOTIDE SEQUENCE [LARGE SCALE GENOMIC DNA]</scope>
    <source>
        <strain evidence="2 3">DSM 45805</strain>
    </source>
</reference>
<name>A0ABU0ETG9_9PSEU</name>
<comment type="caution">
    <text evidence="2">The sequence shown here is derived from an EMBL/GenBank/DDBJ whole genome shotgun (WGS) entry which is preliminary data.</text>
</comment>
<dbReference type="EMBL" id="JAUSUT010000001">
    <property type="protein sequence ID" value="MDQ0378604.1"/>
    <property type="molecule type" value="Genomic_DNA"/>
</dbReference>
<keyword evidence="1" id="KW-0472">Membrane</keyword>